<name>A0A3Q7J7E9_SOLLC</name>
<dbReference type="InParanoid" id="A0A3Q7J7E9"/>
<proteinExistence type="predicted"/>
<dbReference type="PaxDb" id="4081-Solyc12g021200.1.1"/>
<accession>A0A3Q7J7E9</accession>
<dbReference type="Gene3D" id="3.10.20.90">
    <property type="entry name" value="Phosphatidylinositol 3-kinase Catalytic Subunit, Chain A, domain 1"/>
    <property type="match status" value="1"/>
</dbReference>
<dbReference type="Proteomes" id="UP000004994">
    <property type="component" value="Chromosome 12"/>
</dbReference>
<dbReference type="EnsemblPlants" id="Solyc12g021200.2.1">
    <property type="protein sequence ID" value="Solyc12g021200.2.1"/>
    <property type="gene ID" value="Solyc12g021200.2"/>
</dbReference>
<dbReference type="AlphaFoldDB" id="A0A3Q7J7E9"/>
<dbReference type="GO" id="GO:0004842">
    <property type="term" value="F:ubiquitin-protein transferase activity"/>
    <property type="evidence" value="ECO:0007669"/>
    <property type="project" value="InterPro"/>
</dbReference>
<evidence type="ECO:0000313" key="3">
    <source>
        <dbReference type="Proteomes" id="UP000004994"/>
    </source>
</evidence>
<protein>
    <submittedName>
        <fullName evidence="2">Uncharacterized protein</fullName>
    </submittedName>
</protein>
<dbReference type="Gramene" id="Solyc12g021200.2.1">
    <property type="protein sequence ID" value="Solyc12g021200.2.1"/>
    <property type="gene ID" value="Solyc12g021200.2"/>
</dbReference>
<dbReference type="STRING" id="4081.A0A3Q7J7E9"/>
<feature type="compositionally biased region" description="Basic and acidic residues" evidence="1">
    <location>
        <begin position="78"/>
        <end position="100"/>
    </location>
</feature>
<sequence length="222" mass="25176">MEVGNNPKSACRKHGGHKISLLLHHMSSKENSAFPSTMSAAKMPQLATSVSTTNAEIGKSIIVDNIKEYKKKKRSKNRKECEKRHVTGPEERESSSQENHALYEKQKELSSFWFKLVPQGGKKGLRLPPLDRPNIHLKDNSATVTLIQKFIAQKLNFNDHTEVDVVCCGEKLNGDMTLKDIQLRWKSHLPHSGEGKVKWELEQAMIQLGYIRSKKLQTPPKK</sequence>
<feature type="region of interest" description="Disordered" evidence="1">
    <location>
        <begin position="72"/>
        <end position="100"/>
    </location>
</feature>
<organism evidence="2">
    <name type="scientific">Solanum lycopersicum</name>
    <name type="common">Tomato</name>
    <name type="synonym">Lycopersicon esculentum</name>
    <dbReference type="NCBI Taxonomy" id="4081"/>
    <lineage>
        <taxon>Eukaryota</taxon>
        <taxon>Viridiplantae</taxon>
        <taxon>Streptophyta</taxon>
        <taxon>Embryophyta</taxon>
        <taxon>Tracheophyta</taxon>
        <taxon>Spermatophyta</taxon>
        <taxon>Magnoliopsida</taxon>
        <taxon>eudicotyledons</taxon>
        <taxon>Gunneridae</taxon>
        <taxon>Pentapetalae</taxon>
        <taxon>asterids</taxon>
        <taxon>lamiids</taxon>
        <taxon>Solanales</taxon>
        <taxon>Solanaceae</taxon>
        <taxon>Solanoideae</taxon>
        <taxon>Solaneae</taxon>
        <taxon>Solanum</taxon>
        <taxon>Solanum subgen. Lycopersicon</taxon>
    </lineage>
</organism>
<reference evidence="2" key="2">
    <citation type="submission" date="2019-01" db="UniProtKB">
        <authorList>
            <consortium name="EnsemblPlants"/>
        </authorList>
    </citation>
    <scope>IDENTIFICATION</scope>
    <source>
        <strain evidence="2">cv. Heinz 1706</strain>
    </source>
</reference>
<evidence type="ECO:0000256" key="1">
    <source>
        <dbReference type="SAM" id="MobiDB-lite"/>
    </source>
</evidence>
<dbReference type="OMA" id="KECEKRH"/>
<evidence type="ECO:0000313" key="2">
    <source>
        <dbReference type="EnsemblPlants" id="Solyc12g021200.2.1"/>
    </source>
</evidence>
<dbReference type="InterPro" id="IPR044807">
    <property type="entry name" value="DRIP1-like"/>
</dbReference>
<reference evidence="2" key="1">
    <citation type="journal article" date="2012" name="Nature">
        <title>The tomato genome sequence provides insights into fleshy fruit evolution.</title>
        <authorList>
            <consortium name="Tomato Genome Consortium"/>
        </authorList>
    </citation>
    <scope>NUCLEOTIDE SEQUENCE [LARGE SCALE GENOMIC DNA]</scope>
    <source>
        <strain evidence="2">cv. Heinz 1706</strain>
    </source>
</reference>
<dbReference type="PANTHER" id="PTHR46293:SF13">
    <property type="entry name" value="UBIQUITIN-LIKE DOMAIN-CONTAINING PROTEIN"/>
    <property type="match status" value="1"/>
</dbReference>
<keyword evidence="3" id="KW-1185">Reference proteome</keyword>
<dbReference type="PANTHER" id="PTHR46293">
    <property type="entry name" value="E3 UBIQUITIN PROTEIN LIGASE DRIP1"/>
    <property type="match status" value="1"/>
</dbReference>